<keyword evidence="2" id="KW-0812">Transmembrane</keyword>
<keyword evidence="2" id="KW-1133">Transmembrane helix</keyword>
<reference evidence="5" key="1">
    <citation type="submission" date="2023-06" db="EMBL/GenBank/DDBJ databases">
        <authorList>
            <person name="Liu Y."/>
        </authorList>
    </citation>
    <scope>NUCLEOTIDE SEQUENCE</scope>
    <source>
        <tissue evidence="5">Kidney</tissue>
    </source>
</reference>
<evidence type="ECO:0000313" key="5">
    <source>
        <dbReference type="EMBL" id="WLG17096.1"/>
    </source>
</evidence>
<dbReference type="InterPro" id="IPR050650">
    <property type="entry name" value="Type-II_Cytokine-TF_Rcpt"/>
</dbReference>
<proteinExistence type="evidence at transcript level"/>
<dbReference type="SUPFAM" id="SSF49265">
    <property type="entry name" value="Fibronectin type III"/>
    <property type="match status" value="1"/>
</dbReference>
<sequence length="399" mass="44424">MLSDGLFTALLLLISGVSVETVLSPTNVNVNCHNLKVTVSWEYGKEQPQTVFRVKIIGSSDIHRQWNTTDHQYDLTKYIWTSQDRYMDLYHVKVSAIQGEEESGVETSQTFSFNKLKTTSLKCLLEFPLVKLNEEDSVATVHFMNPYHHYKELKQASKSDFASFAITVTSDAGDQTFDCSAKEEYCKHKVTFREGVEKCVTLKKGVLGATNYIGSVWFNKTGPICVTESAAIHVITLVTLLSVVVFIIAAVIICICKVRAWTMDAPSLPKPLLPNRREQDLNYDKVSVVHVTVEPAFKSYKDSSVSSEEEDSPTEKHHDCSASSDFEHSAGEERGLSDSRNQDLEAAALSEGQRTDDVSVKTECVSMDSEEEEESPYDRPHNVQVDMGSGDIVTGYTGS</sequence>
<evidence type="ECO:0000256" key="1">
    <source>
        <dbReference type="SAM" id="MobiDB-lite"/>
    </source>
</evidence>
<dbReference type="PANTHER" id="PTHR20859:SF87">
    <property type="entry name" value="CYTOKINE RECEPTOR FAMILY MEMBER B13-RELATED"/>
    <property type="match status" value="1"/>
</dbReference>
<evidence type="ECO:0000259" key="4">
    <source>
        <dbReference type="Pfam" id="PF01108"/>
    </source>
</evidence>
<keyword evidence="5" id="KW-0675">Receptor</keyword>
<dbReference type="SMR" id="A0AA49KFE8"/>
<feature type="region of interest" description="Disordered" evidence="1">
    <location>
        <begin position="300"/>
        <end position="399"/>
    </location>
</feature>
<dbReference type="Gene3D" id="2.60.40.10">
    <property type="entry name" value="Immunoglobulins"/>
    <property type="match status" value="1"/>
</dbReference>
<dbReference type="AlphaFoldDB" id="A0AA49KFE8"/>
<dbReference type="Pfam" id="PF01108">
    <property type="entry name" value="Tissue_fac"/>
    <property type="match status" value="1"/>
</dbReference>
<organism evidence="5">
    <name type="scientific">Nibea albiflora</name>
    <name type="common">Yellow drum</name>
    <name type="synonym">Corvina albiflora</name>
    <dbReference type="NCBI Taxonomy" id="240163"/>
    <lineage>
        <taxon>Eukaryota</taxon>
        <taxon>Metazoa</taxon>
        <taxon>Chordata</taxon>
        <taxon>Craniata</taxon>
        <taxon>Vertebrata</taxon>
        <taxon>Euteleostomi</taxon>
        <taxon>Actinopterygii</taxon>
        <taxon>Neopterygii</taxon>
        <taxon>Teleostei</taxon>
        <taxon>Neoteleostei</taxon>
        <taxon>Acanthomorphata</taxon>
        <taxon>Eupercaria</taxon>
        <taxon>Sciaenidae</taxon>
        <taxon>Nibea</taxon>
    </lineage>
</organism>
<dbReference type="InterPro" id="IPR003961">
    <property type="entry name" value="FN3_dom"/>
</dbReference>
<dbReference type="PANTHER" id="PTHR20859">
    <property type="entry name" value="INTERFERON/INTERLEUKIN RECEPTOR"/>
    <property type="match status" value="1"/>
</dbReference>
<gene>
    <name evidence="5" type="primary">IFNGR1</name>
</gene>
<keyword evidence="2" id="KW-0472">Membrane</keyword>
<evidence type="ECO:0000256" key="2">
    <source>
        <dbReference type="SAM" id="Phobius"/>
    </source>
</evidence>
<accession>A0AA49KFE8</accession>
<feature type="domain" description="Fibronectin type-III" evidence="4">
    <location>
        <begin position="7"/>
        <end position="103"/>
    </location>
</feature>
<dbReference type="GO" id="GO:0005886">
    <property type="term" value="C:plasma membrane"/>
    <property type="evidence" value="ECO:0007669"/>
    <property type="project" value="TreeGrafter"/>
</dbReference>
<dbReference type="EMBL" id="OR123895">
    <property type="protein sequence ID" value="WLG17096.1"/>
    <property type="molecule type" value="mRNA"/>
</dbReference>
<feature type="transmembrane region" description="Helical" evidence="2">
    <location>
        <begin position="230"/>
        <end position="256"/>
    </location>
</feature>
<feature type="signal peptide" evidence="3">
    <location>
        <begin position="1"/>
        <end position="19"/>
    </location>
</feature>
<keyword evidence="3" id="KW-0732">Signal</keyword>
<dbReference type="InterPro" id="IPR013783">
    <property type="entry name" value="Ig-like_fold"/>
</dbReference>
<protein>
    <submittedName>
        <fullName evidence="5">Interferon gamma receptor 1</fullName>
    </submittedName>
</protein>
<evidence type="ECO:0000256" key="3">
    <source>
        <dbReference type="SAM" id="SignalP"/>
    </source>
</evidence>
<name>A0AA49KFE8_NIBAL</name>
<feature type="compositionally biased region" description="Basic and acidic residues" evidence="1">
    <location>
        <begin position="313"/>
        <end position="343"/>
    </location>
</feature>
<dbReference type="GO" id="GO:0004896">
    <property type="term" value="F:cytokine receptor activity"/>
    <property type="evidence" value="ECO:0007669"/>
    <property type="project" value="TreeGrafter"/>
</dbReference>
<feature type="chain" id="PRO_5041428602" evidence="3">
    <location>
        <begin position="20"/>
        <end position="399"/>
    </location>
</feature>
<dbReference type="InterPro" id="IPR036116">
    <property type="entry name" value="FN3_sf"/>
</dbReference>